<dbReference type="InterPro" id="IPR013783">
    <property type="entry name" value="Ig-like_fold"/>
</dbReference>
<evidence type="ECO:0000256" key="7">
    <source>
        <dbReference type="ARBA" id="ARBA00023163"/>
    </source>
</evidence>
<feature type="region of interest" description="Disordered" evidence="9">
    <location>
        <begin position="191"/>
        <end position="273"/>
    </location>
</feature>
<dbReference type="AlphaFoldDB" id="A0A2I4BX08"/>
<name>A0A2I4BX08_AUSLI</name>
<evidence type="ECO:0000256" key="8">
    <source>
        <dbReference type="ARBA" id="ARBA00023242"/>
    </source>
</evidence>
<dbReference type="SUPFAM" id="SSF49417">
    <property type="entry name" value="p53-like transcription factors"/>
    <property type="match status" value="1"/>
</dbReference>
<dbReference type="InterPro" id="IPR008967">
    <property type="entry name" value="p53-like_TF_DNA-bd_sf"/>
</dbReference>
<dbReference type="STRING" id="52670.A0A2I4BX08"/>
<dbReference type="InterPro" id="IPR008366">
    <property type="entry name" value="NFAT"/>
</dbReference>
<dbReference type="GeneID" id="106523419"/>
<dbReference type="InParanoid" id="A0A2I4BX08"/>
<dbReference type="GO" id="GO:0005634">
    <property type="term" value="C:nucleus"/>
    <property type="evidence" value="ECO:0007669"/>
    <property type="project" value="UniProtKB-SubCell"/>
</dbReference>
<dbReference type="GO" id="GO:0005667">
    <property type="term" value="C:transcription regulator complex"/>
    <property type="evidence" value="ECO:0007669"/>
    <property type="project" value="TreeGrafter"/>
</dbReference>
<dbReference type="GO" id="GO:0000978">
    <property type="term" value="F:RNA polymerase II cis-regulatory region sequence-specific DNA binding"/>
    <property type="evidence" value="ECO:0007669"/>
    <property type="project" value="TreeGrafter"/>
</dbReference>
<evidence type="ECO:0000256" key="9">
    <source>
        <dbReference type="SAM" id="MobiDB-lite"/>
    </source>
</evidence>
<dbReference type="InterPro" id="IPR011539">
    <property type="entry name" value="RHD_DNA_bind_dom"/>
</dbReference>
<protein>
    <submittedName>
        <fullName evidence="12">Nuclear factor of activated T-cells, cytoplasmic 3</fullName>
    </submittedName>
</protein>
<evidence type="ECO:0000256" key="1">
    <source>
        <dbReference type="ARBA" id="ARBA00004123"/>
    </source>
</evidence>
<keyword evidence="5" id="KW-0805">Transcription regulation</keyword>
<proteinExistence type="predicted"/>
<organism evidence="11 12">
    <name type="scientific">Austrofundulus limnaeus</name>
    <name type="common">Annual killifish</name>
    <dbReference type="NCBI Taxonomy" id="52670"/>
    <lineage>
        <taxon>Eukaryota</taxon>
        <taxon>Metazoa</taxon>
        <taxon>Chordata</taxon>
        <taxon>Craniata</taxon>
        <taxon>Vertebrata</taxon>
        <taxon>Euteleostomi</taxon>
        <taxon>Actinopterygii</taxon>
        <taxon>Neopterygii</taxon>
        <taxon>Teleostei</taxon>
        <taxon>Neoteleostei</taxon>
        <taxon>Acanthomorphata</taxon>
        <taxon>Ovalentaria</taxon>
        <taxon>Atherinomorphae</taxon>
        <taxon>Cyprinodontiformes</taxon>
        <taxon>Rivulidae</taxon>
        <taxon>Austrofundulus</taxon>
    </lineage>
</organism>
<evidence type="ECO:0000256" key="4">
    <source>
        <dbReference type="ARBA" id="ARBA00022553"/>
    </source>
</evidence>
<keyword evidence="3" id="KW-0963">Cytoplasm</keyword>
<dbReference type="RefSeq" id="XP_013872275.1">
    <property type="nucleotide sequence ID" value="XM_014016821.1"/>
</dbReference>
<feature type="compositionally biased region" description="Low complexity" evidence="9">
    <location>
        <begin position="222"/>
        <end position="233"/>
    </location>
</feature>
<dbReference type="GO" id="GO:0033173">
    <property type="term" value="P:calcineurin-NFAT signaling cascade"/>
    <property type="evidence" value="ECO:0007669"/>
    <property type="project" value="TreeGrafter"/>
</dbReference>
<dbReference type="PROSITE" id="PS50254">
    <property type="entry name" value="REL_2"/>
    <property type="match status" value="1"/>
</dbReference>
<dbReference type="PANTHER" id="PTHR12533">
    <property type="entry name" value="NFAT"/>
    <property type="match status" value="1"/>
</dbReference>
<evidence type="ECO:0000313" key="11">
    <source>
        <dbReference type="Proteomes" id="UP000192220"/>
    </source>
</evidence>
<dbReference type="Proteomes" id="UP000192220">
    <property type="component" value="Unplaced"/>
</dbReference>
<dbReference type="GO" id="GO:0005737">
    <property type="term" value="C:cytoplasm"/>
    <property type="evidence" value="ECO:0007669"/>
    <property type="project" value="UniProtKB-SubCell"/>
</dbReference>
<evidence type="ECO:0000256" key="3">
    <source>
        <dbReference type="ARBA" id="ARBA00022490"/>
    </source>
</evidence>
<dbReference type="SMART" id="SM00429">
    <property type="entry name" value="IPT"/>
    <property type="match status" value="1"/>
</dbReference>
<sequence length="814" mass="88716">MEVSETVSDLDVKTPSSSTQVSLEQLLNQELQSPSPCLQVIANDYRHAGSQSQGPYCGPHGSPRVFDCPSIQITSICHNVHVDAGSNLDVSAAGGAEAAYYEPSWNRDQLYLPLDASYRESALSPSPCSSLSSRSWVSDLSSCDSFSHVNNYVDGELHDAALLALGSPGCGGGAFGVELWQQKYQHPVAFSPVLSPHQSPRQSPSHSPRTSITEDTWLNCWPNSRPSSRPTSPCGKRRHASSDRRARSPSPHHSPSPTPGTSPRGSVTEENWLGSPADTSVALLIPGCQELDVPSKTRRTSGSHLGLLAGDPSPESYLDPCREEKREQGGLAELFLPVPFNFSWNKPKPGNPPLFSPSSPPPLDWPLPNQYNQTELKLEVQPKSFHRAHYETEGSRGSIKASTGGHPVIKLNGYSEQPLSLLLFIGTADDRAIRPHSFYQVHRVTGKNVTTICQEKVMGSTKVLDVPLLPENNMSVSINCAGILKLRNADIELKKGEIDVGRKNTRVRVVFRVAVPQQDGQMLWLQTASVPIECSQRSGQELPHVESFYPSSCSVEGDEELVISGSNMSAQSRVVFIQKGLDGRSLWEMDARVLPEKSNDSKIVVVVPSYNKKTSSPVHVQFFVSNGKKRRSLMQNFTFVPGVRQHAAGPGFKQELWEADHILYQLPSQDGASFDSCAHLHYPASSSLPLQASVMFPHTASAPNLTPLQKEGLIHAQASASPVQILNAPCSMSFGGQLGKPSSSSSNTFKPPADSQKEFLDLIPGELLNIKREPEAQPNLESLGLQEITLDDLNEIIDRDIGSLSSADQFHQYD</sequence>
<dbReference type="GO" id="GO:0000981">
    <property type="term" value="F:DNA-binding transcription factor activity, RNA polymerase II-specific"/>
    <property type="evidence" value="ECO:0007669"/>
    <property type="project" value="TreeGrafter"/>
</dbReference>
<dbReference type="Gene3D" id="2.60.40.340">
    <property type="entry name" value="Rel homology domain (RHD), DNA-binding domain"/>
    <property type="match status" value="1"/>
</dbReference>
<feature type="region of interest" description="Disordered" evidence="9">
    <location>
        <begin position="294"/>
        <end position="315"/>
    </location>
</feature>
<dbReference type="InterPro" id="IPR032397">
    <property type="entry name" value="RHD_dimer"/>
</dbReference>
<reference evidence="12" key="1">
    <citation type="submission" date="2025-08" db="UniProtKB">
        <authorList>
            <consortium name="RefSeq"/>
        </authorList>
    </citation>
    <scope>IDENTIFICATION</scope>
</reference>
<dbReference type="SUPFAM" id="SSF81296">
    <property type="entry name" value="E set domains"/>
    <property type="match status" value="1"/>
</dbReference>
<evidence type="ECO:0000256" key="5">
    <source>
        <dbReference type="ARBA" id="ARBA00023015"/>
    </source>
</evidence>
<evidence type="ECO:0000259" key="10">
    <source>
        <dbReference type="PROSITE" id="PS50254"/>
    </source>
</evidence>
<dbReference type="GO" id="GO:0007399">
    <property type="term" value="P:nervous system development"/>
    <property type="evidence" value="ECO:0007669"/>
    <property type="project" value="UniProtKB-ARBA"/>
</dbReference>
<keyword evidence="6" id="KW-0238">DNA-binding</keyword>
<accession>A0A2I4BX08</accession>
<evidence type="ECO:0000313" key="12">
    <source>
        <dbReference type="RefSeq" id="XP_013872275.1"/>
    </source>
</evidence>
<dbReference type="PRINTS" id="PR01789">
    <property type="entry name" value="NUCFACTORATC"/>
</dbReference>
<dbReference type="Gene3D" id="2.60.40.10">
    <property type="entry name" value="Immunoglobulins"/>
    <property type="match status" value="1"/>
</dbReference>
<dbReference type="PANTHER" id="PTHR12533:SF6">
    <property type="entry name" value="NUCLEAR FACTOR OF ACTIVATED T-CELLS, CYTOPLASMIC 3"/>
    <property type="match status" value="1"/>
</dbReference>
<keyword evidence="8" id="KW-0539">Nucleus</keyword>
<dbReference type="Pfam" id="PF16179">
    <property type="entry name" value="RHD_dimer"/>
    <property type="match status" value="1"/>
</dbReference>
<gene>
    <name evidence="12" type="primary">LOC106523419</name>
</gene>
<keyword evidence="7" id="KW-0804">Transcription</keyword>
<keyword evidence="11" id="KW-1185">Reference proteome</keyword>
<feature type="compositionally biased region" description="Low complexity" evidence="9">
    <location>
        <begin position="195"/>
        <end position="209"/>
    </location>
</feature>
<evidence type="ECO:0000256" key="6">
    <source>
        <dbReference type="ARBA" id="ARBA00023125"/>
    </source>
</evidence>
<evidence type="ECO:0000256" key="2">
    <source>
        <dbReference type="ARBA" id="ARBA00004496"/>
    </source>
</evidence>
<comment type="subcellular location">
    <subcellularLocation>
        <location evidence="2">Cytoplasm</location>
    </subcellularLocation>
    <subcellularLocation>
        <location evidence="1">Nucleus</location>
    </subcellularLocation>
</comment>
<dbReference type="InterPro" id="IPR014756">
    <property type="entry name" value="Ig_E-set"/>
</dbReference>
<dbReference type="OrthoDB" id="5346094at2759"/>
<dbReference type="InterPro" id="IPR037059">
    <property type="entry name" value="RHD_DNA_bind_dom_sf"/>
</dbReference>
<dbReference type="KEGG" id="alim:106523419"/>
<dbReference type="Pfam" id="PF00554">
    <property type="entry name" value="RHD_DNA_bind"/>
    <property type="match status" value="1"/>
</dbReference>
<feature type="domain" description="RHD" evidence="10">
    <location>
        <begin position="358"/>
        <end position="539"/>
    </location>
</feature>
<keyword evidence="4" id="KW-0597">Phosphoprotein</keyword>
<dbReference type="InterPro" id="IPR002909">
    <property type="entry name" value="IPT_dom"/>
</dbReference>